<dbReference type="OrthoDB" id="9799672at2"/>
<organism evidence="4 5">
    <name type="scientific">Mesorhizobium temperatum</name>
    <dbReference type="NCBI Taxonomy" id="241416"/>
    <lineage>
        <taxon>Bacteria</taxon>
        <taxon>Pseudomonadati</taxon>
        <taxon>Pseudomonadota</taxon>
        <taxon>Alphaproteobacteria</taxon>
        <taxon>Hyphomicrobiales</taxon>
        <taxon>Phyllobacteriaceae</taxon>
        <taxon>Mesorhizobium</taxon>
    </lineage>
</organism>
<proteinExistence type="predicted"/>
<dbReference type="Pfam" id="PF01596">
    <property type="entry name" value="Methyltransf_3"/>
    <property type="match status" value="1"/>
</dbReference>
<dbReference type="CDD" id="cd02440">
    <property type="entry name" value="AdoMet_MTases"/>
    <property type="match status" value="1"/>
</dbReference>
<evidence type="ECO:0000256" key="3">
    <source>
        <dbReference type="ARBA" id="ARBA00022691"/>
    </source>
</evidence>
<dbReference type="InterPro" id="IPR029063">
    <property type="entry name" value="SAM-dependent_MTases_sf"/>
</dbReference>
<evidence type="ECO:0000313" key="4">
    <source>
        <dbReference type="EMBL" id="PAQ08926.1"/>
    </source>
</evidence>
<evidence type="ECO:0000256" key="1">
    <source>
        <dbReference type="ARBA" id="ARBA00022603"/>
    </source>
</evidence>
<evidence type="ECO:0000313" key="5">
    <source>
        <dbReference type="Proteomes" id="UP000216442"/>
    </source>
</evidence>
<protein>
    <recommendedName>
        <fullName evidence="6">Methyltransferase</fullName>
    </recommendedName>
</protein>
<dbReference type="Gene3D" id="3.40.50.150">
    <property type="entry name" value="Vaccinia Virus protein VP39"/>
    <property type="match status" value="1"/>
</dbReference>
<dbReference type="Proteomes" id="UP000216442">
    <property type="component" value="Unassembled WGS sequence"/>
</dbReference>
<name>A0A271LNF7_9HYPH</name>
<evidence type="ECO:0000256" key="2">
    <source>
        <dbReference type="ARBA" id="ARBA00022679"/>
    </source>
</evidence>
<sequence>MHADVKKVLAEYEECYRRDSDALLSLPDAPQAVLLSVGPDTGQFMNSLLKGSKARSILELGTSYGYSTIYLAEAARANTGIVTSCDFDVEKQIFANDMLRRAGLEDHVVFRSGDAIQIIESLEGEIEFCLIDLWNSYYIPAFDALYPKLAPLGYVIADNISSPDPVAGEGYRQHIRLRKDIESILLPIGWGLELSRRCASS</sequence>
<dbReference type="AlphaFoldDB" id="A0A271LNF7"/>
<dbReference type="GO" id="GO:0008171">
    <property type="term" value="F:O-methyltransferase activity"/>
    <property type="evidence" value="ECO:0007669"/>
    <property type="project" value="InterPro"/>
</dbReference>
<keyword evidence="1" id="KW-0489">Methyltransferase</keyword>
<keyword evidence="3" id="KW-0949">S-adenosyl-L-methionine</keyword>
<dbReference type="PROSITE" id="PS51682">
    <property type="entry name" value="SAM_OMT_I"/>
    <property type="match status" value="1"/>
</dbReference>
<dbReference type="PANTHER" id="PTHR43167">
    <property type="entry name" value="PUTATIVE (AFU_ORTHOLOGUE AFUA_6G01830)-RELATED"/>
    <property type="match status" value="1"/>
</dbReference>
<dbReference type="PANTHER" id="PTHR43167:SF1">
    <property type="entry name" value="PUTATIVE (AFU_ORTHOLOGUE AFUA_6G01830)-RELATED"/>
    <property type="match status" value="1"/>
</dbReference>
<dbReference type="InterPro" id="IPR002935">
    <property type="entry name" value="SAM_O-MeTrfase"/>
</dbReference>
<dbReference type="GO" id="GO:0032259">
    <property type="term" value="P:methylation"/>
    <property type="evidence" value="ECO:0007669"/>
    <property type="project" value="UniProtKB-KW"/>
</dbReference>
<keyword evidence="2" id="KW-0808">Transferase</keyword>
<comment type="caution">
    <text evidence="4">The sequence shown here is derived from an EMBL/GenBank/DDBJ whole genome shotgun (WGS) entry which is preliminary data.</text>
</comment>
<keyword evidence="5" id="KW-1185">Reference proteome</keyword>
<evidence type="ECO:0008006" key="6">
    <source>
        <dbReference type="Google" id="ProtNLM"/>
    </source>
</evidence>
<dbReference type="RefSeq" id="WP_095493350.1">
    <property type="nucleotide sequence ID" value="NZ_NPKJ01000045.1"/>
</dbReference>
<reference evidence="4 5" key="1">
    <citation type="submission" date="2017-08" db="EMBL/GenBank/DDBJ databases">
        <title>Mesorhizobium wenxinae sp. nov., a novel rhizobial species isolated from root nodules of chickpea (Cicer arietinum L.).</title>
        <authorList>
            <person name="Zhang J."/>
        </authorList>
    </citation>
    <scope>NUCLEOTIDE SEQUENCE [LARGE SCALE GENOMIC DNA]</scope>
    <source>
        <strain evidence="4 5">SDW018</strain>
    </source>
</reference>
<gene>
    <name evidence="4" type="ORF">CIT26_15185</name>
</gene>
<dbReference type="EMBL" id="NPKJ01000045">
    <property type="protein sequence ID" value="PAQ08926.1"/>
    <property type="molecule type" value="Genomic_DNA"/>
</dbReference>
<dbReference type="SUPFAM" id="SSF53335">
    <property type="entry name" value="S-adenosyl-L-methionine-dependent methyltransferases"/>
    <property type="match status" value="1"/>
</dbReference>
<accession>A0A271LNF7</accession>